<keyword evidence="2" id="KW-0472">Membrane</keyword>
<dbReference type="InterPro" id="IPR008536">
    <property type="entry name" value="DUF818"/>
</dbReference>
<dbReference type="SUPFAM" id="SSF53474">
    <property type="entry name" value="alpha/beta-Hydrolases"/>
    <property type="match status" value="1"/>
</dbReference>
<proteinExistence type="predicted"/>
<keyword evidence="4" id="KW-1185">Reference proteome</keyword>
<organism evidence="3 4">
    <name type="scientific">Saprolegnia diclina (strain VS20)</name>
    <dbReference type="NCBI Taxonomy" id="1156394"/>
    <lineage>
        <taxon>Eukaryota</taxon>
        <taxon>Sar</taxon>
        <taxon>Stramenopiles</taxon>
        <taxon>Oomycota</taxon>
        <taxon>Saprolegniomycetes</taxon>
        <taxon>Saprolegniales</taxon>
        <taxon>Saprolegniaceae</taxon>
        <taxon>Saprolegnia</taxon>
    </lineage>
</organism>
<evidence type="ECO:0000313" key="4">
    <source>
        <dbReference type="Proteomes" id="UP000030762"/>
    </source>
</evidence>
<dbReference type="eggNOG" id="KOG4391">
    <property type="taxonomic scope" value="Eukaryota"/>
</dbReference>
<evidence type="ECO:0000256" key="1">
    <source>
        <dbReference type="SAM" id="MobiDB-lite"/>
    </source>
</evidence>
<dbReference type="Gene3D" id="3.40.50.1820">
    <property type="entry name" value="alpha/beta hydrolase"/>
    <property type="match status" value="1"/>
</dbReference>
<dbReference type="OrthoDB" id="10249433at2759"/>
<dbReference type="GeneID" id="19950301"/>
<reference evidence="3 4" key="1">
    <citation type="submission" date="2012-04" db="EMBL/GenBank/DDBJ databases">
        <title>The Genome Sequence of Saprolegnia declina VS20.</title>
        <authorList>
            <consortium name="The Broad Institute Genome Sequencing Platform"/>
            <person name="Russ C."/>
            <person name="Nusbaum C."/>
            <person name="Tyler B."/>
            <person name="van West P."/>
            <person name="Dieguez-Uribeondo J."/>
            <person name="de Bruijn I."/>
            <person name="Tripathy S."/>
            <person name="Jiang R."/>
            <person name="Young S.K."/>
            <person name="Zeng Q."/>
            <person name="Gargeya S."/>
            <person name="Fitzgerald M."/>
            <person name="Haas B."/>
            <person name="Abouelleil A."/>
            <person name="Alvarado L."/>
            <person name="Arachchi H.M."/>
            <person name="Berlin A."/>
            <person name="Chapman S.B."/>
            <person name="Goldberg J."/>
            <person name="Griggs A."/>
            <person name="Gujja S."/>
            <person name="Hansen M."/>
            <person name="Howarth C."/>
            <person name="Imamovic A."/>
            <person name="Larimer J."/>
            <person name="McCowen C."/>
            <person name="Montmayeur A."/>
            <person name="Murphy C."/>
            <person name="Neiman D."/>
            <person name="Pearson M."/>
            <person name="Priest M."/>
            <person name="Roberts A."/>
            <person name="Saif S."/>
            <person name="Shea T."/>
            <person name="Sisk P."/>
            <person name="Sykes S."/>
            <person name="Wortman J."/>
            <person name="Nusbaum C."/>
            <person name="Birren B."/>
        </authorList>
    </citation>
    <scope>NUCLEOTIDE SEQUENCE [LARGE SCALE GENOMIC DNA]</scope>
    <source>
        <strain evidence="3 4">VS20</strain>
    </source>
</reference>
<protein>
    <submittedName>
        <fullName evidence="3">Uncharacterized protein</fullName>
    </submittedName>
</protein>
<dbReference type="RefSeq" id="XP_008613740.1">
    <property type="nucleotide sequence ID" value="XM_008615518.1"/>
</dbReference>
<keyword evidence="2" id="KW-0812">Transmembrane</keyword>
<dbReference type="STRING" id="1156394.T0Q5E0"/>
<feature type="region of interest" description="Disordered" evidence="1">
    <location>
        <begin position="1"/>
        <end position="22"/>
    </location>
</feature>
<evidence type="ECO:0000313" key="3">
    <source>
        <dbReference type="EMBL" id="EQC33054.1"/>
    </source>
</evidence>
<dbReference type="InParanoid" id="T0Q5E0"/>
<evidence type="ECO:0000256" key="2">
    <source>
        <dbReference type="SAM" id="Phobius"/>
    </source>
</evidence>
<feature type="transmembrane region" description="Helical" evidence="2">
    <location>
        <begin position="107"/>
        <end position="129"/>
    </location>
</feature>
<dbReference type="PANTHER" id="PTHR12277:SF81">
    <property type="entry name" value="PROTEIN ABHD13"/>
    <property type="match status" value="1"/>
</dbReference>
<dbReference type="EMBL" id="JH767161">
    <property type="protein sequence ID" value="EQC33054.1"/>
    <property type="molecule type" value="Genomic_DNA"/>
</dbReference>
<dbReference type="InterPro" id="IPR029058">
    <property type="entry name" value="AB_hydrolase_fold"/>
</dbReference>
<keyword evidence="2" id="KW-1133">Transmembrane helix</keyword>
<dbReference type="AlphaFoldDB" id="T0Q5E0"/>
<dbReference type="PANTHER" id="PTHR12277">
    <property type="entry name" value="ALPHA/BETA HYDROLASE DOMAIN-CONTAINING PROTEIN"/>
    <property type="match status" value="1"/>
</dbReference>
<dbReference type="Pfam" id="PF05677">
    <property type="entry name" value="DUF818"/>
    <property type="match status" value="1"/>
</dbReference>
<dbReference type="OMA" id="HRITSMT"/>
<accession>T0Q5E0</accession>
<name>T0Q5E0_SAPDV</name>
<dbReference type="Proteomes" id="UP000030762">
    <property type="component" value="Unassembled WGS sequence"/>
</dbReference>
<gene>
    <name evidence="3" type="ORF">SDRG_09574</name>
</gene>
<dbReference type="VEuPathDB" id="FungiDB:SDRG_09574"/>
<sequence length="768" mass="84625">MMMAQVELPTTKVAPTSLDQPQPEIDSFHVSSFSDSDSSVDETEAEADAPLLPEANATCLAEQLWEPFRSLVMNPLTTLVVCLCVNAAFILSWIFLAWLAHLITRPGLFLLVVALVVCIARLAALVLSYPGHLQVVARDCERSFALMIKKWVRLTAETTDELIQLLLSPEPCTPETTTAFREVYASFESCLTNIMVVLQRSLEIVDEEETLTTDGKRALAHIRVYLEYAEKLRPSFAQLAANTTTNMEALRQQLDLDKALVEFGLCVQDLRDIIECVGEPPGTPKRSGLWGLLCELVLARLRPLRIVASLSLMRADLRARHNGTQVWVPGYERNMIDGMFIPGLGLPMQNAERTVILCNPNCGLYEFHHFQSDWIQFYTKLGINVFLFNYRGYGRTKGYPSPHANNLDGMAVAAYLRNEQSIRRLAIHGESIGGMVATHVAKHADGIELLIADRTFANLPAVAQRLVASWAGRALSCVTRWQTDNVTNYLDATCHKVVCCDPCDEIIADGSSLKSGIALRLELGDLQAQTPKAHPVRRATPRSLAACGPVRYDTLDEISTDVVIGKPLTEAIVAKFAWHLLRIAERAKDAMELEMTDATVIDVDDAAHGKDVIALWSAIASLDGHCGQTLFYAAGSGLEGIRAWTTSFIVWGPSTRLATVPVARRPHDFVTPLPIEHVRVLLQRVQSSAAWLSTDDDAGYVMDMIEYLYASMQARSAKAIDDAVLGALVPLSCGHNANFSEQEKQALLAHLVAYKWADAAVAEDECSK</sequence>
<feature type="transmembrane region" description="Helical" evidence="2">
    <location>
        <begin position="76"/>
        <end position="100"/>
    </location>
</feature>